<dbReference type="KEGG" id="nba:CUN60_01135"/>
<name>A0A2I7N3C9_9NEIS</name>
<dbReference type="OrthoDB" id="9798855at2"/>
<evidence type="ECO:0000259" key="2">
    <source>
        <dbReference type="PROSITE" id="PS50102"/>
    </source>
</evidence>
<dbReference type="InterPro" id="IPR000504">
    <property type="entry name" value="RRM_dom"/>
</dbReference>
<dbReference type="PANTHER" id="PTHR48027">
    <property type="entry name" value="HETEROGENEOUS NUCLEAR RIBONUCLEOPROTEIN 87F-RELATED"/>
    <property type="match status" value="1"/>
</dbReference>
<keyword evidence="4" id="KW-1185">Reference proteome</keyword>
<evidence type="ECO:0000313" key="3">
    <source>
        <dbReference type="EMBL" id="AUR50964.1"/>
    </source>
</evidence>
<dbReference type="GO" id="GO:0003723">
    <property type="term" value="F:RNA binding"/>
    <property type="evidence" value="ECO:0007669"/>
    <property type="project" value="UniProtKB-KW"/>
</dbReference>
<proteinExistence type="predicted"/>
<dbReference type="InterPro" id="IPR052462">
    <property type="entry name" value="SLIRP/GR-RBP-like"/>
</dbReference>
<evidence type="ECO:0000313" key="4">
    <source>
        <dbReference type="Proteomes" id="UP000236655"/>
    </source>
</evidence>
<gene>
    <name evidence="3" type="ORF">CUN60_01135</name>
</gene>
<dbReference type="InterPro" id="IPR035979">
    <property type="entry name" value="RBD_domain_sf"/>
</dbReference>
<dbReference type="SMART" id="SM00360">
    <property type="entry name" value="RRM"/>
    <property type="match status" value="1"/>
</dbReference>
<dbReference type="InterPro" id="IPR012677">
    <property type="entry name" value="Nucleotide-bd_a/b_plait_sf"/>
</dbReference>
<reference evidence="4" key="1">
    <citation type="submission" date="2017-11" db="EMBL/GenBank/DDBJ databases">
        <authorList>
            <person name="Chan K.G."/>
            <person name="Lee L.S."/>
        </authorList>
    </citation>
    <scope>NUCLEOTIDE SEQUENCE [LARGE SCALE GENOMIC DNA]</scope>
    <source>
        <strain evidence="4">DSM 100970</strain>
    </source>
</reference>
<dbReference type="Proteomes" id="UP000236655">
    <property type="component" value="Chromosome"/>
</dbReference>
<evidence type="ECO:0000256" key="1">
    <source>
        <dbReference type="ARBA" id="ARBA00022884"/>
    </source>
</evidence>
<protein>
    <submittedName>
        <fullName evidence="3">RNA-binding protein</fullName>
    </submittedName>
</protein>
<keyword evidence="1" id="KW-0694">RNA-binding</keyword>
<feature type="domain" description="RRM" evidence="2">
    <location>
        <begin position="3"/>
        <end position="81"/>
    </location>
</feature>
<dbReference type="RefSeq" id="WP_102950264.1">
    <property type="nucleotide sequence ID" value="NZ_CP024847.1"/>
</dbReference>
<dbReference type="SUPFAM" id="SSF54928">
    <property type="entry name" value="RNA-binding domain, RBD"/>
    <property type="match status" value="1"/>
</dbReference>
<dbReference type="Gene3D" id="3.30.70.330">
    <property type="match status" value="1"/>
</dbReference>
<dbReference type="Pfam" id="PF00076">
    <property type="entry name" value="RRM_1"/>
    <property type="match status" value="1"/>
</dbReference>
<accession>A0A2I7N3C9</accession>
<dbReference type="PROSITE" id="PS50102">
    <property type="entry name" value="RRM"/>
    <property type="match status" value="1"/>
</dbReference>
<dbReference type="AlphaFoldDB" id="A0A2I7N3C9"/>
<sequence length="93" mass="10325">MKKTLFVAGLDFNLTDAQVKGVFEKYGTVESAKIITDKFSGRSRGFGFVEMSSQEEAEECIRVLNNASVNGRQIAVKFKEDKPAGSSNTARRW</sequence>
<dbReference type="EMBL" id="CP024847">
    <property type="protein sequence ID" value="AUR50964.1"/>
    <property type="molecule type" value="Genomic_DNA"/>
</dbReference>
<organism evidence="3 4">
    <name type="scientific">Aquella oligotrophica</name>
    <dbReference type="NCBI Taxonomy" id="2067065"/>
    <lineage>
        <taxon>Bacteria</taxon>
        <taxon>Pseudomonadati</taxon>
        <taxon>Pseudomonadota</taxon>
        <taxon>Betaproteobacteria</taxon>
        <taxon>Neisseriales</taxon>
        <taxon>Neisseriaceae</taxon>
        <taxon>Aquella</taxon>
    </lineage>
</organism>